<sequence>MRDDNTERAADHPGPLDLPDGHGADAAPTDANQQPFSLVDDVFALIEDGKTFAEAEVRFQKSRAGFVGNRIKGAIAFGLGAFGVFHLALIAATVGLVIALAPIVGPWGATAIVTLALIAAGIALLWLLKGRLDDIRDAFDDGESE</sequence>
<keyword evidence="2" id="KW-1133">Transmembrane helix</keyword>
<dbReference type="STRING" id="1306953.J121_112"/>
<dbReference type="EMBL" id="JYNE01000025">
    <property type="protein sequence ID" value="KNH01912.1"/>
    <property type="molecule type" value="Genomic_DNA"/>
</dbReference>
<gene>
    <name evidence="3" type="ORF">J121_112</name>
</gene>
<dbReference type="RefSeq" id="WP_050600608.1">
    <property type="nucleotide sequence ID" value="NZ_JYNE01000025.1"/>
</dbReference>
<dbReference type="InterPro" id="IPR009937">
    <property type="entry name" value="Phage_holin_3_6"/>
</dbReference>
<protein>
    <recommendedName>
        <fullName evidence="5">Phage holin family protein</fullName>
    </recommendedName>
</protein>
<keyword evidence="2" id="KW-0472">Membrane</keyword>
<accession>A0A0L1KDH3</accession>
<keyword evidence="2" id="KW-0812">Transmembrane</keyword>
<comment type="caution">
    <text evidence="3">The sequence shown here is derived from an EMBL/GenBank/DDBJ whole genome shotgun (WGS) entry which is preliminary data.</text>
</comment>
<proteinExistence type="predicted"/>
<dbReference type="PATRIC" id="fig|1306953.7.peg.115"/>
<organism evidence="3 4">
    <name type="scientific">Qipengyuania citrea LAMA 915</name>
    <dbReference type="NCBI Taxonomy" id="1306953"/>
    <lineage>
        <taxon>Bacteria</taxon>
        <taxon>Pseudomonadati</taxon>
        <taxon>Pseudomonadota</taxon>
        <taxon>Alphaproteobacteria</taxon>
        <taxon>Sphingomonadales</taxon>
        <taxon>Erythrobacteraceae</taxon>
        <taxon>Qipengyuania</taxon>
    </lineage>
</organism>
<reference evidence="3" key="1">
    <citation type="submission" date="2015-02" db="EMBL/GenBank/DDBJ databases">
        <authorList>
            <person name="Chooi Y.-H."/>
        </authorList>
    </citation>
    <scope>NUCLEOTIDE SEQUENCE [LARGE SCALE GENOMIC DNA]</scope>
    <source>
        <strain evidence="3">LAMA 915</strain>
    </source>
</reference>
<evidence type="ECO:0000313" key="3">
    <source>
        <dbReference type="EMBL" id="KNH01912.1"/>
    </source>
</evidence>
<dbReference type="AlphaFoldDB" id="A0A0L1KDH3"/>
<name>A0A0L1KDH3_9SPHN</name>
<evidence type="ECO:0000256" key="1">
    <source>
        <dbReference type="SAM" id="MobiDB-lite"/>
    </source>
</evidence>
<dbReference type="Proteomes" id="UP000037446">
    <property type="component" value="Unassembled WGS sequence"/>
</dbReference>
<feature type="region of interest" description="Disordered" evidence="1">
    <location>
        <begin position="1"/>
        <end position="30"/>
    </location>
</feature>
<evidence type="ECO:0000313" key="4">
    <source>
        <dbReference type="Proteomes" id="UP000037446"/>
    </source>
</evidence>
<feature type="transmembrane region" description="Helical" evidence="2">
    <location>
        <begin position="107"/>
        <end position="128"/>
    </location>
</feature>
<evidence type="ECO:0000256" key="2">
    <source>
        <dbReference type="SAM" id="Phobius"/>
    </source>
</evidence>
<evidence type="ECO:0008006" key="5">
    <source>
        <dbReference type="Google" id="ProtNLM"/>
    </source>
</evidence>
<feature type="transmembrane region" description="Helical" evidence="2">
    <location>
        <begin position="73"/>
        <end position="101"/>
    </location>
</feature>
<dbReference type="Pfam" id="PF07332">
    <property type="entry name" value="Phage_holin_3_6"/>
    <property type="match status" value="1"/>
</dbReference>
<feature type="compositionally biased region" description="Basic and acidic residues" evidence="1">
    <location>
        <begin position="1"/>
        <end position="11"/>
    </location>
</feature>